<evidence type="ECO:0000259" key="5">
    <source>
        <dbReference type="Pfam" id="PF11790"/>
    </source>
</evidence>
<dbReference type="GO" id="GO:0009277">
    <property type="term" value="C:fungal-type cell wall"/>
    <property type="evidence" value="ECO:0007669"/>
    <property type="project" value="TreeGrafter"/>
</dbReference>
<sequence length="589" mass="63184">MQYSLVLFGAALVHAANAEHSNHAHRHERRVVDTTVEWVYTTVTRYVTAGEDVPAAASQYHQAPSAVSTPVDTTAEVAASSVPTTTSSSASAEKAILASSVYSTSTSSSSEAVPTSYAAPTTSTSSAEQAPSAYSSATTTTSTQTSASGITKSSLTPRGKKAGLSGYVGCQEKEAFADLAPYISWYSDYTATTPDSQGVQGIPMLWGGDGSTCADTQARLAAYNSLVATNTVPEIMFGFYEPDCNCPDSSEMTTGEAASDWDSLIAPLAKEGTVLGSPSMCKQKDEDFLTPFKSAISTEWDVTSVHINKPDLDGVKAVVEYYWNTYQKPIWVSEFACVNDTPSWSPCTDQTQVNSLINDAVAYFQSNEHVVAFGPSNGNGLGNVWPLTDSAGKLTTSGQTYLNAIQSFFPVPTNIPAPVDDGGAKHLEESDISSVQLPSTSGEQVDLSTLPGLNIVFLYPRTAAPGETVPDEWNSIPGARGCTPQACSFRDASDDILSTGVEKIFGVSTQSTAYQQELRERTRLPYHLLSDERLELVKALKLPIMEWEGKTLIKRMALAVQDGKVVHVWYPVFPPDRNAGDVLQWLKTR</sequence>
<dbReference type="InterPro" id="IPR036249">
    <property type="entry name" value="Thioredoxin-like_sf"/>
</dbReference>
<dbReference type="AlphaFoldDB" id="A0A1V8TKJ3"/>
<evidence type="ECO:0000256" key="3">
    <source>
        <dbReference type="SAM" id="SignalP"/>
    </source>
</evidence>
<evidence type="ECO:0008006" key="8">
    <source>
        <dbReference type="Google" id="ProtNLM"/>
    </source>
</evidence>
<feature type="domain" description="Redoxin" evidence="4">
    <location>
        <begin position="434"/>
        <end position="583"/>
    </location>
</feature>
<dbReference type="Pfam" id="PF11790">
    <property type="entry name" value="Glyco_hydro_cc"/>
    <property type="match status" value="1"/>
</dbReference>
<gene>
    <name evidence="6" type="ORF">B0A48_03485</name>
</gene>
<dbReference type="CDD" id="cd03017">
    <property type="entry name" value="PRX_BCP"/>
    <property type="match status" value="1"/>
</dbReference>
<feature type="chain" id="PRO_5012303033" description="Thioredoxin domain-containing protein" evidence="3">
    <location>
        <begin position="19"/>
        <end position="589"/>
    </location>
</feature>
<keyword evidence="3" id="KW-0732">Signal</keyword>
<dbReference type="Gene3D" id="3.40.30.10">
    <property type="entry name" value="Glutaredoxin"/>
    <property type="match status" value="1"/>
</dbReference>
<comment type="caution">
    <text evidence="6">The sequence shown here is derived from an EMBL/GenBank/DDBJ whole genome shotgun (WGS) entry which is preliminary data.</text>
</comment>
<dbReference type="InterPro" id="IPR017853">
    <property type="entry name" value="GH"/>
</dbReference>
<dbReference type="InterPro" id="IPR024655">
    <property type="entry name" value="Asl1_glyco_hydro_catalytic"/>
</dbReference>
<evidence type="ECO:0000313" key="7">
    <source>
        <dbReference type="Proteomes" id="UP000192596"/>
    </source>
</evidence>
<organism evidence="6 7">
    <name type="scientific">Cryoendolithus antarcticus</name>
    <dbReference type="NCBI Taxonomy" id="1507870"/>
    <lineage>
        <taxon>Eukaryota</taxon>
        <taxon>Fungi</taxon>
        <taxon>Dikarya</taxon>
        <taxon>Ascomycota</taxon>
        <taxon>Pezizomycotina</taxon>
        <taxon>Dothideomycetes</taxon>
        <taxon>Dothideomycetidae</taxon>
        <taxon>Cladosporiales</taxon>
        <taxon>Cladosporiaceae</taxon>
        <taxon>Cryoendolithus</taxon>
    </lineage>
</organism>
<comment type="similarity">
    <text evidence="1">Belongs to the peroxiredoxin family. Prx5 subfamily.</text>
</comment>
<name>A0A1V8TKJ3_9PEZI</name>
<dbReference type="Proteomes" id="UP000192596">
    <property type="component" value="Unassembled WGS sequence"/>
</dbReference>
<dbReference type="STRING" id="1507870.A0A1V8TKJ3"/>
<dbReference type="GO" id="GO:0071966">
    <property type="term" value="P:fungal-type cell wall polysaccharide metabolic process"/>
    <property type="evidence" value="ECO:0007669"/>
    <property type="project" value="TreeGrafter"/>
</dbReference>
<dbReference type="PANTHER" id="PTHR34154:SF14">
    <property type="entry name" value="ASL1-LIKE GLYCOSYL HYDROLASE CATALYTIC DOMAIN-CONTAINING PROTEIN"/>
    <property type="match status" value="1"/>
</dbReference>
<dbReference type="GO" id="GO:0016491">
    <property type="term" value="F:oxidoreductase activity"/>
    <property type="evidence" value="ECO:0007669"/>
    <property type="project" value="InterPro"/>
</dbReference>
<dbReference type="InterPro" id="IPR053183">
    <property type="entry name" value="ASL1"/>
</dbReference>
<dbReference type="InParanoid" id="A0A1V8TKJ3"/>
<feature type="compositionally biased region" description="Low complexity" evidence="2">
    <location>
        <begin position="106"/>
        <end position="148"/>
    </location>
</feature>
<dbReference type="PANTHER" id="PTHR34154">
    <property type="entry name" value="ALKALI-SENSITIVE LINKAGE PROTEIN 1"/>
    <property type="match status" value="1"/>
</dbReference>
<evidence type="ECO:0000259" key="4">
    <source>
        <dbReference type="Pfam" id="PF08534"/>
    </source>
</evidence>
<dbReference type="InterPro" id="IPR013740">
    <property type="entry name" value="Redoxin"/>
</dbReference>
<dbReference type="EMBL" id="NAJO01000006">
    <property type="protein sequence ID" value="OQO11758.1"/>
    <property type="molecule type" value="Genomic_DNA"/>
</dbReference>
<reference evidence="7" key="1">
    <citation type="submission" date="2017-03" db="EMBL/GenBank/DDBJ databases">
        <title>Genomes of endolithic fungi from Antarctica.</title>
        <authorList>
            <person name="Coleine C."/>
            <person name="Masonjones S."/>
            <person name="Stajich J.E."/>
        </authorList>
    </citation>
    <scope>NUCLEOTIDE SEQUENCE [LARGE SCALE GENOMIC DNA]</scope>
    <source>
        <strain evidence="7">CCFEE 5527</strain>
    </source>
</reference>
<evidence type="ECO:0000313" key="6">
    <source>
        <dbReference type="EMBL" id="OQO11758.1"/>
    </source>
</evidence>
<feature type="region of interest" description="Disordered" evidence="2">
    <location>
        <begin position="106"/>
        <end position="155"/>
    </location>
</feature>
<dbReference type="OrthoDB" id="5959761at2759"/>
<accession>A0A1V8TKJ3</accession>
<feature type="domain" description="Asl1-like glycosyl hydrolase catalytic" evidence="5">
    <location>
        <begin position="169"/>
        <end position="401"/>
    </location>
</feature>
<evidence type="ECO:0000256" key="1">
    <source>
        <dbReference type="ARBA" id="ARBA00010505"/>
    </source>
</evidence>
<keyword evidence="7" id="KW-1185">Reference proteome</keyword>
<evidence type="ECO:0000256" key="2">
    <source>
        <dbReference type="SAM" id="MobiDB-lite"/>
    </source>
</evidence>
<feature type="signal peptide" evidence="3">
    <location>
        <begin position="1"/>
        <end position="18"/>
    </location>
</feature>
<protein>
    <recommendedName>
        <fullName evidence="8">Thioredoxin domain-containing protein</fullName>
    </recommendedName>
</protein>
<proteinExistence type="inferred from homology"/>
<dbReference type="Pfam" id="PF08534">
    <property type="entry name" value="Redoxin"/>
    <property type="match status" value="1"/>
</dbReference>
<dbReference type="SUPFAM" id="SSF52833">
    <property type="entry name" value="Thioredoxin-like"/>
    <property type="match status" value="1"/>
</dbReference>
<dbReference type="SUPFAM" id="SSF51445">
    <property type="entry name" value="(Trans)glycosidases"/>
    <property type="match status" value="1"/>
</dbReference>